<gene>
    <name evidence="2" type="ORF">BLA60_12515</name>
</gene>
<proteinExistence type="predicted"/>
<sequence>MVTALLVAGGLATPITGLLIRPNATGARHGMVMFVDIARFGWYGYALAAAVMVTLAVIGVRAGTPAGRRRAVSLAGVLMGLTVALGAMHAWFVWHGVFLDRGQELLTAVAVAVAAAAVFALVTARSRLR</sequence>
<evidence type="ECO:0000256" key="1">
    <source>
        <dbReference type="SAM" id="Phobius"/>
    </source>
</evidence>
<dbReference type="OrthoDB" id="3700216at2"/>
<dbReference type="Proteomes" id="UP000185696">
    <property type="component" value="Unassembled WGS sequence"/>
</dbReference>
<evidence type="ECO:0000313" key="3">
    <source>
        <dbReference type="Proteomes" id="UP000185696"/>
    </source>
</evidence>
<reference evidence="2 3" key="1">
    <citation type="submission" date="2016-12" db="EMBL/GenBank/DDBJ databases">
        <title>The draft genome sequence of Actinophytocola xinjiangensis.</title>
        <authorList>
            <person name="Wang W."/>
            <person name="Yuan L."/>
        </authorList>
    </citation>
    <scope>NUCLEOTIDE SEQUENCE [LARGE SCALE GENOMIC DNA]</scope>
    <source>
        <strain evidence="2 3">CGMCC 4.4663</strain>
    </source>
</reference>
<dbReference type="AlphaFoldDB" id="A0A7Z1AZK0"/>
<feature type="transmembrane region" description="Helical" evidence="1">
    <location>
        <begin position="72"/>
        <end position="93"/>
    </location>
</feature>
<name>A0A7Z1AZK0_9PSEU</name>
<protein>
    <submittedName>
        <fullName evidence="2">Uncharacterized protein</fullName>
    </submittedName>
</protein>
<feature type="transmembrane region" description="Helical" evidence="1">
    <location>
        <begin position="105"/>
        <end position="124"/>
    </location>
</feature>
<keyword evidence="1" id="KW-1133">Transmembrane helix</keyword>
<evidence type="ECO:0000313" key="2">
    <source>
        <dbReference type="EMBL" id="OLF10864.1"/>
    </source>
</evidence>
<feature type="transmembrane region" description="Helical" evidence="1">
    <location>
        <begin position="41"/>
        <end position="60"/>
    </location>
</feature>
<keyword evidence="3" id="KW-1185">Reference proteome</keyword>
<dbReference type="EMBL" id="MSIF01000005">
    <property type="protein sequence ID" value="OLF10864.1"/>
    <property type="molecule type" value="Genomic_DNA"/>
</dbReference>
<dbReference type="RefSeq" id="WP_075133031.1">
    <property type="nucleotide sequence ID" value="NZ_MSIF01000005.1"/>
</dbReference>
<keyword evidence="1" id="KW-0812">Transmembrane</keyword>
<accession>A0A7Z1AZK0</accession>
<organism evidence="2 3">
    <name type="scientific">Actinophytocola xinjiangensis</name>
    <dbReference type="NCBI Taxonomy" id="485602"/>
    <lineage>
        <taxon>Bacteria</taxon>
        <taxon>Bacillati</taxon>
        <taxon>Actinomycetota</taxon>
        <taxon>Actinomycetes</taxon>
        <taxon>Pseudonocardiales</taxon>
        <taxon>Pseudonocardiaceae</taxon>
    </lineage>
</organism>
<comment type="caution">
    <text evidence="2">The sequence shown here is derived from an EMBL/GenBank/DDBJ whole genome shotgun (WGS) entry which is preliminary data.</text>
</comment>
<keyword evidence="1" id="KW-0472">Membrane</keyword>